<accession>A0A3B1BPI7</accession>
<dbReference type="GO" id="GO:0050660">
    <property type="term" value="F:flavin adenine dinucleotide binding"/>
    <property type="evidence" value="ECO:0007669"/>
    <property type="project" value="TreeGrafter"/>
</dbReference>
<sequence>MEAIVLGAGPCGLTAAWELAKRGVNVTVVEKDDVVGGLCKTVRHGDYRFDLGGHRFISKDEELVEQVKTLMGNSLLRRSRKSCIRFKDRQFDYPINIPNILSQSSARDCFRFATGYLASAAGFYHSKAPKSSFEAWVDKSFGRPLNEYFFKPYTEKLWGISAGELSDEWAGQRISLLNAKDAILKSLSITREKPRTYAVHYLYPKHGIGQIFTAMADDIKRMGGKIITGFKPVEFKISESKIEGVVIENETGEGKILTASKFLSTIPINELVKLLDPGSEEILGYRSLRFLNITLNGLTNLSDNTWMYTPEADIIMTRIQEPKRRSPLSAPEGKTSVMLEIPCLYMDKTWTMPDGELLDIVLADLKTLGLDLRPHVDEVFSSYAQNAYPILKLGSAGHVKSLRKKVARFTNIATAGRQGLFKYIFMDTAMLMGRQWARNILGESARRVTIDTIHSEAKLLESESMV</sequence>
<organism evidence="2">
    <name type="scientific">hydrothermal vent metagenome</name>
    <dbReference type="NCBI Taxonomy" id="652676"/>
    <lineage>
        <taxon>unclassified sequences</taxon>
        <taxon>metagenomes</taxon>
        <taxon>ecological metagenomes</taxon>
    </lineage>
</organism>
<dbReference type="AlphaFoldDB" id="A0A3B1BPI7"/>
<dbReference type="GO" id="GO:0005829">
    <property type="term" value="C:cytosol"/>
    <property type="evidence" value="ECO:0007669"/>
    <property type="project" value="TreeGrafter"/>
</dbReference>
<evidence type="ECO:0000313" key="2">
    <source>
        <dbReference type="EMBL" id="VAX16461.1"/>
    </source>
</evidence>
<dbReference type="PANTHER" id="PTHR21197">
    <property type="entry name" value="UDP-GALACTOPYRANOSE MUTASE"/>
    <property type="match status" value="1"/>
</dbReference>
<dbReference type="GO" id="GO:0008767">
    <property type="term" value="F:UDP-galactopyranose mutase activity"/>
    <property type="evidence" value="ECO:0007669"/>
    <property type="project" value="TreeGrafter"/>
</dbReference>
<dbReference type="NCBIfam" id="NF005547">
    <property type="entry name" value="PRK07208.1-3"/>
    <property type="match status" value="1"/>
</dbReference>
<dbReference type="GO" id="GO:0016491">
    <property type="term" value="F:oxidoreductase activity"/>
    <property type="evidence" value="ECO:0007669"/>
    <property type="project" value="InterPro"/>
</dbReference>
<reference evidence="2" key="1">
    <citation type="submission" date="2018-06" db="EMBL/GenBank/DDBJ databases">
        <authorList>
            <person name="Zhirakovskaya E."/>
        </authorList>
    </citation>
    <scope>NUCLEOTIDE SEQUENCE</scope>
</reference>
<dbReference type="EMBL" id="UOGC01000028">
    <property type="protein sequence ID" value="VAX16461.1"/>
    <property type="molecule type" value="Genomic_DNA"/>
</dbReference>
<dbReference type="Pfam" id="PF01593">
    <property type="entry name" value="Amino_oxidase"/>
    <property type="match status" value="1"/>
</dbReference>
<dbReference type="InterPro" id="IPR036188">
    <property type="entry name" value="FAD/NAD-bd_sf"/>
</dbReference>
<dbReference type="Gene3D" id="3.50.50.60">
    <property type="entry name" value="FAD/NAD(P)-binding domain"/>
    <property type="match status" value="1"/>
</dbReference>
<protein>
    <recommendedName>
        <fullName evidence="1">Amine oxidase domain-containing protein</fullName>
    </recommendedName>
</protein>
<evidence type="ECO:0000259" key="1">
    <source>
        <dbReference type="Pfam" id="PF01593"/>
    </source>
</evidence>
<dbReference type="InterPro" id="IPR002937">
    <property type="entry name" value="Amino_oxidase"/>
</dbReference>
<dbReference type="PRINTS" id="PR00419">
    <property type="entry name" value="ADXRDTASE"/>
</dbReference>
<dbReference type="PANTHER" id="PTHR21197:SF0">
    <property type="entry name" value="UDP-GALACTOPYRANOSE MUTASE"/>
    <property type="match status" value="1"/>
</dbReference>
<feature type="domain" description="Amine oxidase" evidence="1">
    <location>
        <begin position="11"/>
        <end position="441"/>
    </location>
</feature>
<name>A0A3B1BPI7_9ZZZZ</name>
<dbReference type="SUPFAM" id="SSF51971">
    <property type="entry name" value="Nucleotide-binding domain"/>
    <property type="match status" value="1"/>
</dbReference>
<proteinExistence type="predicted"/>
<gene>
    <name evidence="2" type="ORF">MNBD_NITROSPINAE01-474</name>
</gene>